<feature type="transmembrane region" description="Helical" evidence="1">
    <location>
        <begin position="222"/>
        <end position="237"/>
    </location>
</feature>
<reference evidence="2 3" key="1">
    <citation type="submission" date="2018-07" db="EMBL/GenBank/DDBJ databases">
        <title>Genomic Encyclopedia of Type Strains, Phase III (KMG-III): the genomes of soil and plant-associated and newly described type strains.</title>
        <authorList>
            <person name="Whitman W."/>
        </authorList>
    </citation>
    <scope>NUCLEOTIDE SEQUENCE [LARGE SCALE GENOMIC DNA]</scope>
    <source>
        <strain evidence="2 3">CECT 8488</strain>
    </source>
</reference>
<proteinExistence type="predicted"/>
<feature type="transmembrane region" description="Helical" evidence="1">
    <location>
        <begin position="440"/>
        <end position="461"/>
    </location>
</feature>
<sequence length="477" mass="53234">MIEKIIKQFSLKGYSARKMAGLAFLSAFLVTILQVYAKPFDPPLSDELVYLTSGALIAQKGVFSLDAKSLETPQKTPAPNHFFMPGTAFIYAVIQAADPEFAQFSQCAALHQTGMPECQSPGWLIHTVQSLVIALAVFAAWQATVNITGSQATAWLFLIIILASGRFAHYARQFLSDGFFLLAMSLCAHWAVSFWKSPSWRLAAALALTLAFGSYIRPTMLYLFYLLMACAVFWWLIQSLRPRLNRISVAQIAMLGGLFGLLILPWMLRTHQLTGQFALTDGYAGYILVQRLAYNMMTIQEWLAAWIYWLPDFGDNLAARLFPTEAYQRLSLVEPTGFYSVGNRAFQQDMIRQAGGWEHLFPFLLAKMQNEITTHILVTFPLLLQGMWVGKLVGFACFLLSVPALFILHRRGQLFTFAVFALGPVFLLGLHAFVSVNLPRYNLALLLVMAMGAAITLAAIGQSIRRHLPGRQKPQAD</sequence>
<feature type="transmembrane region" description="Helical" evidence="1">
    <location>
        <begin position="249"/>
        <end position="268"/>
    </location>
</feature>
<evidence type="ECO:0000313" key="2">
    <source>
        <dbReference type="EMBL" id="RED51228.1"/>
    </source>
</evidence>
<dbReference type="AlphaFoldDB" id="A0A3D9HP07"/>
<dbReference type="RefSeq" id="WP_218044627.1">
    <property type="nucleotide sequence ID" value="NZ_QRDW01000003.1"/>
</dbReference>
<protein>
    <recommendedName>
        <fullName evidence="4">Dolichyl-phosphate-mannose-protein mannosyltransferase</fullName>
    </recommendedName>
</protein>
<keyword evidence="1" id="KW-1133">Transmembrane helix</keyword>
<evidence type="ECO:0008006" key="4">
    <source>
        <dbReference type="Google" id="ProtNLM"/>
    </source>
</evidence>
<evidence type="ECO:0000313" key="3">
    <source>
        <dbReference type="Proteomes" id="UP000256845"/>
    </source>
</evidence>
<name>A0A3D9HP07_9PROT</name>
<keyword evidence="1" id="KW-0472">Membrane</keyword>
<organism evidence="2 3">
    <name type="scientific">Aestuariispira insulae</name>
    <dbReference type="NCBI Taxonomy" id="1461337"/>
    <lineage>
        <taxon>Bacteria</taxon>
        <taxon>Pseudomonadati</taxon>
        <taxon>Pseudomonadota</taxon>
        <taxon>Alphaproteobacteria</taxon>
        <taxon>Rhodospirillales</taxon>
        <taxon>Kiloniellaceae</taxon>
        <taxon>Aestuariispira</taxon>
    </lineage>
</organism>
<gene>
    <name evidence="2" type="ORF">DFP90_10325</name>
</gene>
<comment type="caution">
    <text evidence="2">The sequence shown here is derived from an EMBL/GenBank/DDBJ whole genome shotgun (WGS) entry which is preliminary data.</text>
</comment>
<keyword evidence="3" id="KW-1185">Reference proteome</keyword>
<feature type="transmembrane region" description="Helical" evidence="1">
    <location>
        <begin position="388"/>
        <end position="407"/>
    </location>
</feature>
<evidence type="ECO:0000256" key="1">
    <source>
        <dbReference type="SAM" id="Phobius"/>
    </source>
</evidence>
<keyword evidence="1" id="KW-0812">Transmembrane</keyword>
<accession>A0A3D9HP07</accession>
<feature type="transmembrane region" description="Helical" evidence="1">
    <location>
        <begin position="174"/>
        <end position="192"/>
    </location>
</feature>
<feature type="transmembrane region" description="Helical" evidence="1">
    <location>
        <begin position="414"/>
        <end position="434"/>
    </location>
</feature>
<dbReference type="Proteomes" id="UP000256845">
    <property type="component" value="Unassembled WGS sequence"/>
</dbReference>
<feature type="transmembrane region" description="Helical" evidence="1">
    <location>
        <begin position="152"/>
        <end position="168"/>
    </location>
</feature>
<dbReference type="EMBL" id="QRDW01000003">
    <property type="protein sequence ID" value="RED51228.1"/>
    <property type="molecule type" value="Genomic_DNA"/>
</dbReference>